<dbReference type="RefSeq" id="WP_113946493.1">
    <property type="nucleotide sequence ID" value="NZ_JBHEEG010000005.1"/>
</dbReference>
<comment type="caution">
    <text evidence="7">The sequence shown here is derived from an EMBL/GenBank/DDBJ whole genome shotgun (WGS) entry which is preliminary data.</text>
</comment>
<dbReference type="CDD" id="cd00198">
    <property type="entry name" value="vWFA"/>
    <property type="match status" value="1"/>
</dbReference>
<evidence type="ECO:0000313" key="7">
    <source>
        <dbReference type="EMBL" id="RBO88232.1"/>
    </source>
</evidence>
<dbReference type="Gene3D" id="3.40.50.410">
    <property type="entry name" value="von Willebrand factor, type A domain"/>
    <property type="match status" value="1"/>
</dbReference>
<accession>A0A366DDV0</accession>
<feature type="domain" description="VWFA" evidence="6">
    <location>
        <begin position="37"/>
        <end position="224"/>
    </location>
</feature>
<feature type="chain" id="PRO_5016993335" evidence="5">
    <location>
        <begin position="28"/>
        <end position="374"/>
    </location>
</feature>
<keyword evidence="3 5" id="KW-0732">Signal</keyword>
<comment type="subcellular location">
    <subcellularLocation>
        <location evidence="1">Secreted</location>
    </subcellularLocation>
</comment>
<dbReference type="SUPFAM" id="SSF53300">
    <property type="entry name" value="vWA-like"/>
    <property type="match status" value="1"/>
</dbReference>
<dbReference type="GO" id="GO:0005737">
    <property type="term" value="C:cytoplasm"/>
    <property type="evidence" value="ECO:0007669"/>
    <property type="project" value="TreeGrafter"/>
</dbReference>
<dbReference type="PROSITE" id="PS51257">
    <property type="entry name" value="PROKAR_LIPOPROTEIN"/>
    <property type="match status" value="1"/>
</dbReference>
<dbReference type="Pfam" id="PF25106">
    <property type="entry name" value="VWA_4"/>
    <property type="match status" value="1"/>
</dbReference>
<feature type="region of interest" description="Disordered" evidence="4">
    <location>
        <begin position="304"/>
        <end position="328"/>
    </location>
</feature>
<dbReference type="InterPro" id="IPR056861">
    <property type="entry name" value="HMCN1-like_VWA"/>
</dbReference>
<keyword evidence="2" id="KW-0964">Secreted</keyword>
<dbReference type="SMART" id="SM00327">
    <property type="entry name" value="VWA"/>
    <property type="match status" value="1"/>
</dbReference>
<name>A0A366DDV0_9HYPH</name>
<gene>
    <name evidence="7" type="ORF">DFR47_12013</name>
</gene>
<dbReference type="AlphaFoldDB" id="A0A366DDV0"/>
<sequence length="374" mass="41222">MLRTLRFFDKSLVAAVAMTACASPVLAAGSDKEQRIEVAFVLDTTGSMAGLIDGAKKKIWSIANTIIDVNPDADIRMALVAYRDRGDEYVLKTYDMSADVQGLYGKLIKLEADGGGDTPESVNEALDESVRKLKWTKNDNTKRIIFLVGDAPPHMDYPNTWQYPQILKRAKEDKITVNTIQAGDDPDTTKVWREIAQLGHGRYMAIPQDGGNITVIETPFDNEIITVQQDIDKTVIAYGNRSVQAELQSKMDAKAAAPAAVKVDNSRYYAKKGGAKEVVTGGGDLVADVKNGKQKLDAVKDEELPDNMRGKSGQEKQDILDKNAQERTKLEEKMADLVTKRDTFIAKKQAEQSDDKETDSFDAAVTETLVEQLK</sequence>
<dbReference type="InterPro" id="IPR052969">
    <property type="entry name" value="Thr-specific_kinase-like"/>
</dbReference>
<evidence type="ECO:0000313" key="8">
    <source>
        <dbReference type="Proteomes" id="UP000252893"/>
    </source>
</evidence>
<reference evidence="7 8" key="1">
    <citation type="submission" date="2018-06" db="EMBL/GenBank/DDBJ databases">
        <title>Genomic Encyclopedia of Type Strains, Phase IV (KMG-IV): sequencing the most valuable type-strain genomes for metagenomic binning, comparative biology and taxonomic classification.</title>
        <authorList>
            <person name="Goeker M."/>
        </authorList>
    </citation>
    <scope>NUCLEOTIDE SEQUENCE [LARGE SCALE GENOMIC DNA]</scope>
    <source>
        <strain evidence="7 8">DSM 25619</strain>
    </source>
</reference>
<proteinExistence type="predicted"/>
<evidence type="ECO:0000256" key="5">
    <source>
        <dbReference type="SAM" id="SignalP"/>
    </source>
</evidence>
<evidence type="ECO:0000256" key="4">
    <source>
        <dbReference type="SAM" id="MobiDB-lite"/>
    </source>
</evidence>
<organism evidence="7 8">
    <name type="scientific">Pseudochrobactrum asaccharolyticum</name>
    <dbReference type="NCBI Taxonomy" id="354351"/>
    <lineage>
        <taxon>Bacteria</taxon>
        <taxon>Pseudomonadati</taxon>
        <taxon>Pseudomonadota</taxon>
        <taxon>Alphaproteobacteria</taxon>
        <taxon>Hyphomicrobiales</taxon>
        <taxon>Brucellaceae</taxon>
        <taxon>Pseudochrobactrum</taxon>
    </lineage>
</organism>
<dbReference type="Proteomes" id="UP000252893">
    <property type="component" value="Unassembled WGS sequence"/>
</dbReference>
<dbReference type="InterPro" id="IPR002035">
    <property type="entry name" value="VWF_A"/>
</dbReference>
<dbReference type="OrthoDB" id="9784383at2"/>
<evidence type="ECO:0000256" key="3">
    <source>
        <dbReference type="ARBA" id="ARBA00022729"/>
    </source>
</evidence>
<protein>
    <submittedName>
        <fullName evidence="7">Mg-chelatase subunit ChlD</fullName>
    </submittedName>
</protein>
<dbReference type="GO" id="GO:0004674">
    <property type="term" value="F:protein serine/threonine kinase activity"/>
    <property type="evidence" value="ECO:0007669"/>
    <property type="project" value="TreeGrafter"/>
</dbReference>
<dbReference type="PROSITE" id="PS50234">
    <property type="entry name" value="VWFA"/>
    <property type="match status" value="1"/>
</dbReference>
<evidence type="ECO:0000259" key="6">
    <source>
        <dbReference type="PROSITE" id="PS50234"/>
    </source>
</evidence>
<keyword evidence="8" id="KW-1185">Reference proteome</keyword>
<evidence type="ECO:0000256" key="1">
    <source>
        <dbReference type="ARBA" id="ARBA00004613"/>
    </source>
</evidence>
<dbReference type="PANTHER" id="PTHR47763">
    <property type="entry name" value="ALPHA-PROTEIN KINASE VWKA"/>
    <property type="match status" value="1"/>
</dbReference>
<evidence type="ECO:0000256" key="2">
    <source>
        <dbReference type="ARBA" id="ARBA00022525"/>
    </source>
</evidence>
<dbReference type="InterPro" id="IPR036465">
    <property type="entry name" value="vWFA_dom_sf"/>
</dbReference>
<feature type="signal peptide" evidence="5">
    <location>
        <begin position="1"/>
        <end position="27"/>
    </location>
</feature>
<dbReference type="EMBL" id="QNRH01000020">
    <property type="protein sequence ID" value="RBO88232.1"/>
    <property type="molecule type" value="Genomic_DNA"/>
</dbReference>
<dbReference type="PANTHER" id="PTHR47763:SF1">
    <property type="entry name" value="DUF659 DOMAIN-CONTAINING PROTEIN"/>
    <property type="match status" value="1"/>
</dbReference>